<evidence type="ECO:0000256" key="5">
    <source>
        <dbReference type="SAM" id="SignalP"/>
    </source>
</evidence>
<dbReference type="GO" id="GO:0030288">
    <property type="term" value="C:outer membrane-bounded periplasmic space"/>
    <property type="evidence" value="ECO:0007669"/>
    <property type="project" value="TreeGrafter"/>
</dbReference>
<dbReference type="GO" id="GO:0009253">
    <property type="term" value="P:peptidoglycan catabolic process"/>
    <property type="evidence" value="ECO:0007669"/>
    <property type="project" value="InterPro"/>
</dbReference>
<evidence type="ECO:0000256" key="1">
    <source>
        <dbReference type="ARBA" id="ARBA00001561"/>
    </source>
</evidence>
<comment type="caution">
    <text evidence="7">The sequence shown here is derived from an EMBL/GenBank/DDBJ whole genome shotgun (WGS) entry which is preliminary data.</text>
</comment>
<proteinExistence type="predicted"/>
<evidence type="ECO:0000259" key="6">
    <source>
        <dbReference type="SMART" id="SM00646"/>
    </source>
</evidence>
<reference evidence="7 8" key="2">
    <citation type="submission" date="2020-03" db="EMBL/GenBank/DDBJ databases">
        <title>Roseomonas stagni sp. nov., isolated from pond water in Japan.</title>
        <authorList>
            <person name="Furuhata K."/>
            <person name="Miyamoto H."/>
            <person name="Goto K."/>
        </authorList>
    </citation>
    <scope>NUCLEOTIDE SEQUENCE [LARGE SCALE GENOMIC DNA]</scope>
    <source>
        <strain evidence="7 8">PeD5</strain>
    </source>
</reference>
<feature type="domain" description="MurNAc-LAA" evidence="6">
    <location>
        <begin position="229"/>
        <end position="380"/>
    </location>
</feature>
<dbReference type="EMBL" id="JAAIKB010000005">
    <property type="protein sequence ID" value="NGM21423.1"/>
    <property type="molecule type" value="Genomic_DNA"/>
</dbReference>
<feature type="compositionally biased region" description="Polar residues" evidence="4">
    <location>
        <begin position="139"/>
        <end position="157"/>
    </location>
</feature>
<dbReference type="AlphaFoldDB" id="A0A6M1LMH3"/>
<organism evidence="7 8">
    <name type="scientific">Falsiroseomonas algicola</name>
    <dbReference type="NCBI Taxonomy" id="2716930"/>
    <lineage>
        <taxon>Bacteria</taxon>
        <taxon>Pseudomonadati</taxon>
        <taxon>Pseudomonadota</taxon>
        <taxon>Alphaproteobacteria</taxon>
        <taxon>Acetobacterales</taxon>
        <taxon>Roseomonadaceae</taxon>
        <taxon>Falsiroseomonas</taxon>
    </lineage>
</organism>
<keyword evidence="8" id="KW-1185">Reference proteome</keyword>
<dbReference type="SMART" id="SM00646">
    <property type="entry name" value="Ami_3"/>
    <property type="match status" value="1"/>
</dbReference>
<dbReference type="Proteomes" id="UP000475385">
    <property type="component" value="Unassembled WGS sequence"/>
</dbReference>
<comment type="catalytic activity">
    <reaction evidence="1">
        <text>Hydrolyzes the link between N-acetylmuramoyl residues and L-amino acid residues in certain cell-wall glycopeptides.</text>
        <dbReference type="EC" id="3.5.1.28"/>
    </reaction>
</comment>
<evidence type="ECO:0000313" key="8">
    <source>
        <dbReference type="Proteomes" id="UP000475385"/>
    </source>
</evidence>
<gene>
    <name evidence="7" type="ORF">G3576_15475</name>
</gene>
<dbReference type="InterPro" id="IPR002508">
    <property type="entry name" value="MurNAc-LAA_cat"/>
</dbReference>
<keyword evidence="5" id="KW-0732">Signal</keyword>
<dbReference type="SUPFAM" id="SSF53187">
    <property type="entry name" value="Zn-dependent exopeptidases"/>
    <property type="match status" value="1"/>
</dbReference>
<dbReference type="Pfam" id="PF01520">
    <property type="entry name" value="Amidase_3"/>
    <property type="match status" value="1"/>
</dbReference>
<feature type="signal peptide" evidence="5">
    <location>
        <begin position="1"/>
        <end position="25"/>
    </location>
</feature>
<dbReference type="PANTHER" id="PTHR30404:SF0">
    <property type="entry name" value="N-ACETYLMURAMOYL-L-ALANINE AMIDASE AMIC"/>
    <property type="match status" value="1"/>
</dbReference>
<dbReference type="EC" id="3.5.1.28" evidence="2"/>
<dbReference type="RefSeq" id="WP_164695312.1">
    <property type="nucleotide sequence ID" value="NZ_JAAIKB010000005.1"/>
</dbReference>
<reference evidence="7 8" key="1">
    <citation type="submission" date="2020-02" db="EMBL/GenBank/DDBJ databases">
        <authorList>
            <person name="Kim H.M."/>
            <person name="Jeon C.O."/>
        </authorList>
    </citation>
    <scope>NUCLEOTIDE SEQUENCE [LARGE SCALE GENOMIC DNA]</scope>
    <source>
        <strain evidence="7 8">PeD5</strain>
    </source>
</reference>
<feature type="chain" id="PRO_5026780964" description="N-acetylmuramoyl-L-alanine amidase" evidence="5">
    <location>
        <begin position="26"/>
        <end position="395"/>
    </location>
</feature>
<keyword evidence="3" id="KW-0378">Hydrolase</keyword>
<dbReference type="InterPro" id="IPR050695">
    <property type="entry name" value="N-acetylmuramoyl_amidase_3"/>
</dbReference>
<feature type="region of interest" description="Disordered" evidence="4">
    <location>
        <begin position="138"/>
        <end position="185"/>
    </location>
</feature>
<evidence type="ECO:0000256" key="4">
    <source>
        <dbReference type="SAM" id="MobiDB-lite"/>
    </source>
</evidence>
<name>A0A6M1LMH3_9PROT</name>
<evidence type="ECO:0000313" key="7">
    <source>
        <dbReference type="EMBL" id="NGM21423.1"/>
    </source>
</evidence>
<evidence type="ECO:0000256" key="2">
    <source>
        <dbReference type="ARBA" id="ARBA00011901"/>
    </source>
</evidence>
<dbReference type="GO" id="GO:0008745">
    <property type="term" value="F:N-acetylmuramoyl-L-alanine amidase activity"/>
    <property type="evidence" value="ECO:0007669"/>
    <property type="project" value="UniProtKB-EC"/>
</dbReference>
<evidence type="ECO:0000256" key="3">
    <source>
        <dbReference type="ARBA" id="ARBA00022801"/>
    </source>
</evidence>
<dbReference type="PANTHER" id="PTHR30404">
    <property type="entry name" value="N-ACETYLMURAMOYL-L-ALANINE AMIDASE"/>
    <property type="match status" value="1"/>
</dbReference>
<dbReference type="CDD" id="cd02696">
    <property type="entry name" value="MurNAc-LAA"/>
    <property type="match status" value="1"/>
</dbReference>
<accession>A0A6M1LMH3</accession>
<dbReference type="Gene3D" id="3.40.630.40">
    <property type="entry name" value="Zn-dependent exopeptidases"/>
    <property type="match status" value="1"/>
</dbReference>
<protein>
    <recommendedName>
        <fullName evidence="2">N-acetylmuramoyl-L-alanine amidase</fullName>
        <ecNumber evidence="2">3.5.1.28</ecNumber>
    </recommendedName>
</protein>
<sequence>MLGRRALASLALAFAALPPPWPAEAAVTDATLEASGNGARLVLTLTGGTRWRLAAATRPNRLVLTTPGSPWRGPASLGAAGPVRRAMADRSQLRLDLLRPVALKRVEESRGRLIIELEPTSATSFARLAAAGRPLAESGTATASNLGRSQPGTTQAPRSPARAGPLPLVVLDPGHGGRDPGTIGTRGTQEKRIVLAAAEELKKVLEAGGRCRVAMTRSNDRFVPLGDRVEFARRRQATLFVSLHADSAPGARGASVYTLGDSSDALAGALARRENLADRAGGLRLPSVSPEVQAILLSLMRAETRAGSARMASLVVEELGGDVPLLPNTHRQAGFVVLKAPEIPSVLVEMGFLSHPGDEAALRRPDHRAKVARALGRAIHGWLARAGTAEALAAG</sequence>